<reference evidence="1 2" key="1">
    <citation type="submission" date="2023-06" db="EMBL/GenBank/DDBJ databases">
        <title>Identification and characterization of horizontal gene transfer across gut microbiota members of farm animals based on homology search.</title>
        <authorList>
            <person name="Schwarzerova J."/>
            <person name="Nykrynova M."/>
            <person name="Jureckova K."/>
            <person name="Cejkova D."/>
            <person name="Rychlik I."/>
        </authorList>
    </citation>
    <scope>NUCLEOTIDE SEQUENCE [LARGE SCALE GENOMIC DNA]</scope>
    <source>
        <strain evidence="1 2">ET340</strain>
    </source>
</reference>
<evidence type="ECO:0000313" key="1">
    <source>
        <dbReference type="EMBL" id="MDM8201735.1"/>
    </source>
</evidence>
<name>A0ABT7US61_9FIRM</name>
<keyword evidence="2" id="KW-1185">Reference proteome</keyword>
<sequence>MSFLDLLSRVADYADEANASYAQHRDSYDENGLDDYKRINRCRNNAQRLGRNAARLDTIRTMSDRQIREIIQDSSASTFDRKAALKVYHERKGSQSSSD</sequence>
<gene>
    <name evidence="1" type="ORF">QUW08_10615</name>
</gene>
<dbReference type="Proteomes" id="UP001529380">
    <property type="component" value="Unassembled WGS sequence"/>
</dbReference>
<accession>A0ABT7US61</accession>
<dbReference type="RefSeq" id="WP_289600219.1">
    <property type="nucleotide sequence ID" value="NZ_JAUDCL010000019.1"/>
</dbReference>
<dbReference type="EMBL" id="JAUDCL010000019">
    <property type="protein sequence ID" value="MDM8201735.1"/>
    <property type="molecule type" value="Genomic_DNA"/>
</dbReference>
<evidence type="ECO:0000313" key="2">
    <source>
        <dbReference type="Proteomes" id="UP001529380"/>
    </source>
</evidence>
<protein>
    <submittedName>
        <fullName evidence="1">Uncharacterized protein</fullName>
    </submittedName>
</protein>
<organism evidence="1 2">
    <name type="scientific">Allofournierella massiliensis</name>
    <dbReference type="NCBI Taxonomy" id="1650663"/>
    <lineage>
        <taxon>Bacteria</taxon>
        <taxon>Bacillati</taxon>
        <taxon>Bacillota</taxon>
        <taxon>Clostridia</taxon>
        <taxon>Eubacteriales</taxon>
        <taxon>Oscillospiraceae</taxon>
        <taxon>Allofournierella</taxon>
    </lineage>
</organism>
<comment type="caution">
    <text evidence="1">The sequence shown here is derived from an EMBL/GenBank/DDBJ whole genome shotgun (WGS) entry which is preliminary data.</text>
</comment>
<reference evidence="1 2" key="3">
    <citation type="submission" date="2023-06" db="EMBL/GenBank/DDBJ databases">
        <authorList>
            <person name="Zeman M."/>
            <person name="Kubasova T."/>
            <person name="Jahodarova E."/>
            <person name="Nykrynova M."/>
            <person name="Rychlik I."/>
        </authorList>
    </citation>
    <scope>NUCLEOTIDE SEQUENCE [LARGE SCALE GENOMIC DNA]</scope>
    <source>
        <strain evidence="1 2">ET340</strain>
    </source>
</reference>
<proteinExistence type="predicted"/>
<reference evidence="2" key="2">
    <citation type="submission" date="2023-06" db="EMBL/GenBank/DDBJ databases">
        <title>Identification and characterization of horizontal gene transfer across gut microbiota members of farm animals based on homology search.</title>
        <authorList>
            <person name="Zeman M."/>
            <person name="Kubasova T."/>
            <person name="Jahodarova E."/>
            <person name="Nykrynova M."/>
            <person name="Rychlik I."/>
        </authorList>
    </citation>
    <scope>NUCLEOTIDE SEQUENCE [LARGE SCALE GENOMIC DNA]</scope>
    <source>
        <strain evidence="2">ET340</strain>
    </source>
</reference>